<accession>A0A8X6M1U2</accession>
<dbReference type="OrthoDB" id="6421831at2759"/>
<dbReference type="EMBL" id="BMAO01039088">
    <property type="protein sequence ID" value="GFR28852.1"/>
    <property type="molecule type" value="Genomic_DNA"/>
</dbReference>
<comment type="caution">
    <text evidence="2">The sequence shown here is derived from an EMBL/GenBank/DDBJ whole genome shotgun (WGS) entry which is preliminary data.</text>
</comment>
<dbReference type="Proteomes" id="UP000887116">
    <property type="component" value="Unassembled WGS sequence"/>
</dbReference>
<evidence type="ECO:0000313" key="3">
    <source>
        <dbReference type="Proteomes" id="UP000887116"/>
    </source>
</evidence>
<evidence type="ECO:0000256" key="1">
    <source>
        <dbReference type="SAM" id="MobiDB-lite"/>
    </source>
</evidence>
<dbReference type="AlphaFoldDB" id="A0A8X6M1U2"/>
<protein>
    <submittedName>
        <fullName evidence="2">Uncharacterized protein</fullName>
    </submittedName>
</protein>
<evidence type="ECO:0000313" key="2">
    <source>
        <dbReference type="EMBL" id="GFR28852.1"/>
    </source>
</evidence>
<feature type="region of interest" description="Disordered" evidence="1">
    <location>
        <begin position="57"/>
        <end position="82"/>
    </location>
</feature>
<gene>
    <name evidence="2" type="primary">AVEN_121938_1</name>
    <name evidence="2" type="ORF">TNCT_523051</name>
</gene>
<name>A0A8X6M1U2_TRICU</name>
<keyword evidence="3" id="KW-1185">Reference proteome</keyword>
<organism evidence="2 3">
    <name type="scientific">Trichonephila clavata</name>
    <name type="common">Joro spider</name>
    <name type="synonym">Nephila clavata</name>
    <dbReference type="NCBI Taxonomy" id="2740835"/>
    <lineage>
        <taxon>Eukaryota</taxon>
        <taxon>Metazoa</taxon>
        <taxon>Ecdysozoa</taxon>
        <taxon>Arthropoda</taxon>
        <taxon>Chelicerata</taxon>
        <taxon>Arachnida</taxon>
        <taxon>Araneae</taxon>
        <taxon>Araneomorphae</taxon>
        <taxon>Entelegynae</taxon>
        <taxon>Araneoidea</taxon>
        <taxon>Nephilidae</taxon>
        <taxon>Trichonephila</taxon>
    </lineage>
</organism>
<sequence>MDNNCLQSMALQRENSAAINLQNIFKEEAKEKSTSSDSPLIQIESVPIDYILLGSSKSSAPNTSKNSPIVPPSSDTVTPNPKRKCLESVFSHEEEKGSGDTPRPNFQRVNEAFEEIIANLRHRFPLCRGLHRSLCTGDDRLLSNRPEFNDYDGKYVKITAISPNILCLAGTENNIPMMDLLQTQWAMENTKSYLKAYFGTESDVLPYYQRIVNAFWTKRNSLCLTENEQPICLRKRRISYSKPYAIHLIQSITYQAWRDVGAVTLFEFILKDSNCYALRIFFANNSTSIRIINCDKNEMNRPLLQLNDSEIFDKRIRASQSDLYVCRELGNLLKGFEWSLKGCLEIPVANDCMTWITQKYNISASSSCSELFPRLSPPTNSAPYGVVCQLWKDLTRCSFANFDASLAMTHADFPLPALEVPVSETIM</sequence>
<feature type="compositionally biased region" description="Polar residues" evidence="1">
    <location>
        <begin position="57"/>
        <end position="79"/>
    </location>
</feature>
<proteinExistence type="predicted"/>
<reference evidence="2" key="1">
    <citation type="submission" date="2020-07" db="EMBL/GenBank/DDBJ databases">
        <title>Multicomponent nature underlies the extraordinary mechanical properties of spider dragline silk.</title>
        <authorList>
            <person name="Kono N."/>
            <person name="Nakamura H."/>
            <person name="Mori M."/>
            <person name="Yoshida Y."/>
            <person name="Ohtoshi R."/>
            <person name="Malay A.D."/>
            <person name="Moran D.A.P."/>
            <person name="Tomita M."/>
            <person name="Numata K."/>
            <person name="Arakawa K."/>
        </authorList>
    </citation>
    <scope>NUCLEOTIDE SEQUENCE</scope>
</reference>